<accession>A0A239BCJ2</accession>
<dbReference type="Proteomes" id="UP000198324">
    <property type="component" value="Unassembled WGS sequence"/>
</dbReference>
<name>A0A239BCJ2_9BACT</name>
<evidence type="ECO:0000313" key="1">
    <source>
        <dbReference type="EMBL" id="SNS05419.1"/>
    </source>
</evidence>
<evidence type="ECO:0000313" key="2">
    <source>
        <dbReference type="Proteomes" id="UP000198324"/>
    </source>
</evidence>
<dbReference type="EMBL" id="FZOC01000005">
    <property type="protein sequence ID" value="SNS05419.1"/>
    <property type="molecule type" value="Genomic_DNA"/>
</dbReference>
<dbReference type="AlphaFoldDB" id="A0A239BCJ2"/>
<proteinExistence type="predicted"/>
<dbReference type="InterPro" id="IPR018755">
    <property type="entry name" value="Phage_Mu_Gp48"/>
</dbReference>
<organism evidence="1 2">
    <name type="scientific">Humidesulfovibrio mexicanus</name>
    <dbReference type="NCBI Taxonomy" id="147047"/>
    <lineage>
        <taxon>Bacteria</taxon>
        <taxon>Pseudomonadati</taxon>
        <taxon>Thermodesulfobacteriota</taxon>
        <taxon>Desulfovibrionia</taxon>
        <taxon>Desulfovibrionales</taxon>
        <taxon>Desulfovibrionaceae</taxon>
        <taxon>Humidesulfovibrio</taxon>
    </lineage>
</organism>
<sequence length="199" mass="21113">MGMNGSDYLALLLALQPPGPALPSSPDSIWGALLRAEADELARVDGRADGLMAESDPRTSAELLPDWERVCGLPGVCGASAQTVAARRAAVHAQLVELGGQRPADYVTLAATLGYPDARVEEFRPFRVGQSGAGDGLYDGDWRHCFRLRVQAGLVRRFTVGQSAAGEPLATWGDELLECVVSDRAPAHAIAQVAYGEEE</sequence>
<keyword evidence="2" id="KW-1185">Reference proteome</keyword>
<gene>
    <name evidence="1" type="ORF">SAMN04488503_2469</name>
</gene>
<protein>
    <submittedName>
        <fullName evidence="1">Uncharacterized protein YmfQ in lambdoid prophage, DUF2313 family</fullName>
    </submittedName>
</protein>
<reference evidence="1 2" key="1">
    <citation type="submission" date="2017-06" db="EMBL/GenBank/DDBJ databases">
        <authorList>
            <person name="Kim H.J."/>
            <person name="Triplett B.A."/>
        </authorList>
    </citation>
    <scope>NUCLEOTIDE SEQUENCE [LARGE SCALE GENOMIC DNA]</scope>
    <source>
        <strain evidence="1 2">DSM 13116</strain>
    </source>
</reference>
<dbReference type="Pfam" id="PF10076">
    <property type="entry name" value="Phage_Mu_Gp48"/>
    <property type="match status" value="1"/>
</dbReference>